<evidence type="ECO:0000256" key="2">
    <source>
        <dbReference type="ARBA" id="ARBA00004198"/>
    </source>
</evidence>
<dbReference type="PROSITE" id="PS50003">
    <property type="entry name" value="PH_DOMAIN"/>
    <property type="match status" value="1"/>
</dbReference>
<reference evidence="7" key="1">
    <citation type="submission" date="2023-03" db="EMBL/GenBank/DDBJ databases">
        <authorList>
            <person name="Steffen K."/>
            <person name="Cardenas P."/>
        </authorList>
    </citation>
    <scope>NUCLEOTIDE SEQUENCE</scope>
</reference>
<dbReference type="Gene3D" id="2.30.29.30">
    <property type="entry name" value="Pleckstrin-homology domain (PH domain)/Phosphotyrosine-binding domain (PTB)"/>
    <property type="match status" value="1"/>
</dbReference>
<keyword evidence="3" id="KW-0597">Phosphoprotein</keyword>
<dbReference type="PANTHER" id="PTHR22902:SF27">
    <property type="entry name" value="PLECKSTRIN HOMOLOGY DOMAIN-CONTAINING FAMILY A MEMBER 3"/>
    <property type="match status" value="1"/>
</dbReference>
<comment type="caution">
    <text evidence="7">The sequence shown here is derived from an EMBL/GenBank/DDBJ whole genome shotgun (WGS) entry which is preliminary data.</text>
</comment>
<protein>
    <submittedName>
        <fullName evidence="7">Pleckstrin homology domain-containing family A member 8</fullName>
    </submittedName>
</protein>
<keyword evidence="5" id="KW-0472">Membrane</keyword>
<dbReference type="AlphaFoldDB" id="A0AA35S2V9"/>
<feature type="domain" description="PH" evidence="6">
    <location>
        <begin position="34"/>
        <end position="130"/>
    </location>
</feature>
<name>A0AA35S2V9_GEOBA</name>
<dbReference type="PANTHER" id="PTHR22902">
    <property type="entry name" value="SESQUIPEDALIAN"/>
    <property type="match status" value="1"/>
</dbReference>
<evidence type="ECO:0000256" key="4">
    <source>
        <dbReference type="ARBA" id="ARBA00023034"/>
    </source>
</evidence>
<evidence type="ECO:0000256" key="5">
    <source>
        <dbReference type="ARBA" id="ARBA00023136"/>
    </source>
</evidence>
<dbReference type="GO" id="GO:0007032">
    <property type="term" value="P:endosome organization"/>
    <property type="evidence" value="ECO:0007669"/>
    <property type="project" value="TreeGrafter"/>
</dbReference>
<dbReference type="GO" id="GO:0005829">
    <property type="term" value="C:cytosol"/>
    <property type="evidence" value="ECO:0007669"/>
    <property type="project" value="GOC"/>
</dbReference>
<accession>A0AA35S2V9</accession>
<evidence type="ECO:0000313" key="7">
    <source>
        <dbReference type="EMBL" id="CAI8021092.1"/>
    </source>
</evidence>
<evidence type="ECO:0000313" key="8">
    <source>
        <dbReference type="Proteomes" id="UP001174909"/>
    </source>
</evidence>
<dbReference type="InterPro" id="IPR011993">
    <property type="entry name" value="PH-like_dom_sf"/>
</dbReference>
<proteinExistence type="predicted"/>
<dbReference type="Proteomes" id="UP001174909">
    <property type="component" value="Unassembled WGS sequence"/>
</dbReference>
<keyword evidence="8" id="KW-1185">Reference proteome</keyword>
<dbReference type="EMBL" id="CASHTH010001864">
    <property type="protein sequence ID" value="CAI8021092.1"/>
    <property type="molecule type" value="Genomic_DNA"/>
</dbReference>
<dbReference type="SUPFAM" id="SSF50729">
    <property type="entry name" value="PH domain-like"/>
    <property type="match status" value="1"/>
</dbReference>
<evidence type="ECO:0000256" key="3">
    <source>
        <dbReference type="ARBA" id="ARBA00022553"/>
    </source>
</evidence>
<dbReference type="GO" id="GO:0001881">
    <property type="term" value="P:receptor recycling"/>
    <property type="evidence" value="ECO:0007669"/>
    <property type="project" value="TreeGrafter"/>
</dbReference>
<dbReference type="SMART" id="SM00233">
    <property type="entry name" value="PH"/>
    <property type="match status" value="1"/>
</dbReference>
<dbReference type="GO" id="GO:0016020">
    <property type="term" value="C:membrane"/>
    <property type="evidence" value="ECO:0007669"/>
    <property type="project" value="UniProtKB-SubCell"/>
</dbReference>
<evidence type="ECO:0000256" key="1">
    <source>
        <dbReference type="ARBA" id="ARBA00004170"/>
    </source>
</evidence>
<dbReference type="GO" id="GO:0005802">
    <property type="term" value="C:trans-Golgi network"/>
    <property type="evidence" value="ECO:0007669"/>
    <property type="project" value="TreeGrafter"/>
</dbReference>
<dbReference type="FunFam" id="2.30.29.30:FF:000085">
    <property type="entry name" value="Pleckstrin homology domain-containing family A member 8"/>
    <property type="match status" value="1"/>
</dbReference>
<evidence type="ECO:0000259" key="6">
    <source>
        <dbReference type="PROSITE" id="PS50003"/>
    </source>
</evidence>
<organism evidence="7 8">
    <name type="scientific">Geodia barretti</name>
    <name type="common">Barrett's horny sponge</name>
    <dbReference type="NCBI Taxonomy" id="519541"/>
    <lineage>
        <taxon>Eukaryota</taxon>
        <taxon>Metazoa</taxon>
        <taxon>Porifera</taxon>
        <taxon>Demospongiae</taxon>
        <taxon>Heteroscleromorpha</taxon>
        <taxon>Tetractinellida</taxon>
        <taxon>Astrophorina</taxon>
        <taxon>Geodiidae</taxon>
        <taxon>Geodia</taxon>
    </lineage>
</organism>
<dbReference type="InterPro" id="IPR045188">
    <property type="entry name" value="Boi1/Boi2-like"/>
</dbReference>
<keyword evidence="4" id="KW-0333">Golgi apparatus</keyword>
<comment type="subcellular location">
    <subcellularLocation>
        <location evidence="2">Golgi apparatus</location>
        <location evidence="2">trans-Golgi network membrane</location>
    </subcellularLocation>
    <subcellularLocation>
        <location evidence="1">Membrane</location>
        <topology evidence="1">Peripheral membrane protein</topology>
    </subcellularLocation>
</comment>
<sequence>MRRGARKNACVGTRLLARIQPVVDLYFSQSRPAASRMQGTLCKWTNYMSGWQQRWVVLDGSTLAYYLAATEVHQGCRGSFKVTSCDIHVHPTDHLRFDIVMPGGRQVLYLKASSTVERQQWVVALGTSKQEEEGNIGKLLGPSLDQQVAVRSKMAELQANCQLLFSQVSNMRSAAFSPSPDTESMQEVATLISHTCDKFLKILSECMLLSTASVRGVGTVPATPTDHSSPTSSFAPMKPLARVPHLLSDKPSPSPHPLILSFPISLPPFTTRLGNEEASPKSTDEQTHSLPVHLVATPHQVYCHLRVWMVGRGYRRAREKMRSLLFLLPDPTLVQTLRPSQLPHPRPPTLPLPPLLLTHLTATPPNPHRAHIFSRHHHSHQWNSLPHVVQ</sequence>
<gene>
    <name evidence="7" type="ORF">GBAR_LOCUS12550</name>
</gene>
<dbReference type="GO" id="GO:0055037">
    <property type="term" value="C:recycling endosome"/>
    <property type="evidence" value="ECO:0007669"/>
    <property type="project" value="TreeGrafter"/>
</dbReference>
<dbReference type="Pfam" id="PF00169">
    <property type="entry name" value="PH"/>
    <property type="match status" value="1"/>
</dbReference>
<dbReference type="GO" id="GO:0042147">
    <property type="term" value="P:retrograde transport, endosome to Golgi"/>
    <property type="evidence" value="ECO:0007669"/>
    <property type="project" value="TreeGrafter"/>
</dbReference>
<dbReference type="GO" id="GO:0005769">
    <property type="term" value="C:early endosome"/>
    <property type="evidence" value="ECO:0007669"/>
    <property type="project" value="TreeGrafter"/>
</dbReference>
<dbReference type="InterPro" id="IPR001849">
    <property type="entry name" value="PH_domain"/>
</dbReference>